<dbReference type="SUPFAM" id="SSF81321">
    <property type="entry name" value="Family A G protein-coupled receptor-like"/>
    <property type="match status" value="1"/>
</dbReference>
<dbReference type="GO" id="GO:0016020">
    <property type="term" value="C:membrane"/>
    <property type="evidence" value="ECO:0007669"/>
    <property type="project" value="UniProtKB-SubCell"/>
</dbReference>
<keyword evidence="2 5" id="KW-0812">Transmembrane</keyword>
<evidence type="ECO:0000256" key="2">
    <source>
        <dbReference type="ARBA" id="ARBA00022692"/>
    </source>
</evidence>
<evidence type="ECO:0000313" key="7">
    <source>
        <dbReference type="EMBL" id="CAF1246578.1"/>
    </source>
</evidence>
<keyword evidence="9" id="KW-1185">Reference proteome</keyword>
<dbReference type="AlphaFoldDB" id="A0A815QQE2"/>
<dbReference type="InterPro" id="IPR017452">
    <property type="entry name" value="GPCR_Rhodpsn_7TM"/>
</dbReference>
<evidence type="ECO:0000313" key="10">
    <source>
        <dbReference type="Proteomes" id="UP000663852"/>
    </source>
</evidence>
<keyword evidence="4 5" id="KW-0472">Membrane</keyword>
<feature type="transmembrane region" description="Helical" evidence="5">
    <location>
        <begin position="18"/>
        <end position="41"/>
    </location>
</feature>
<feature type="transmembrane region" description="Helical" evidence="5">
    <location>
        <begin position="133"/>
        <end position="155"/>
    </location>
</feature>
<dbReference type="EMBL" id="CAJNOJ010000490">
    <property type="protein sequence ID" value="CAF1466339.1"/>
    <property type="molecule type" value="Genomic_DNA"/>
</dbReference>
<dbReference type="EMBL" id="CAJNOR010002091">
    <property type="protein sequence ID" value="CAF1246578.1"/>
    <property type="molecule type" value="Genomic_DNA"/>
</dbReference>
<accession>A0A815QQE2</accession>
<proteinExistence type="predicted"/>
<dbReference type="Proteomes" id="UP000663852">
    <property type="component" value="Unassembled WGS sequence"/>
</dbReference>
<evidence type="ECO:0000256" key="1">
    <source>
        <dbReference type="ARBA" id="ARBA00004370"/>
    </source>
</evidence>
<name>A0A815QQE2_ADIRI</name>
<sequence length="316" mass="37217">MKDFGDDSVSSSQWSNNLFAILLTGQLLSIPCYLFLFYHLLRDKLLWRNLQNHSIVLLLIYNFLQMMIGLSMTLNFYRVGHQYPLNVSLCFLHGYVDYGIWYGALHIMFWISIERHILIFYSNFLRTARQRVLFHYIPLGFISSYAPILYFYLIVLYPCQRFYNGFFLFCGVVCYSHVIPQWFGWFEPLVNYALPIVFIGVFSWTLIIRVILQKRRLQQAMNWRRQRKMIIQLASVSIIYLAFNLPYVIVTVASWLEVFLFDGYTVAVYIGAFAYMPAIVMPYANLVALSPLKSKLAKLLFWKPKQQRTVAPSART</sequence>
<evidence type="ECO:0000313" key="8">
    <source>
        <dbReference type="EMBL" id="CAF1466339.1"/>
    </source>
</evidence>
<protein>
    <recommendedName>
        <fullName evidence="6">G-protein coupled receptors family 1 profile domain-containing protein</fullName>
    </recommendedName>
</protein>
<reference evidence="8" key="1">
    <citation type="submission" date="2021-02" db="EMBL/GenBank/DDBJ databases">
        <authorList>
            <person name="Nowell W R."/>
        </authorList>
    </citation>
    <scope>NUCLEOTIDE SEQUENCE</scope>
</reference>
<dbReference type="Proteomes" id="UP000663828">
    <property type="component" value="Unassembled WGS sequence"/>
</dbReference>
<feature type="transmembrane region" description="Helical" evidence="5">
    <location>
        <begin position="53"/>
        <end position="77"/>
    </location>
</feature>
<evidence type="ECO:0000256" key="3">
    <source>
        <dbReference type="ARBA" id="ARBA00022989"/>
    </source>
</evidence>
<keyword evidence="3 5" id="KW-1133">Transmembrane helix</keyword>
<dbReference type="CDD" id="cd00637">
    <property type="entry name" value="7tm_classA_rhodopsin-like"/>
    <property type="match status" value="1"/>
</dbReference>
<dbReference type="OrthoDB" id="10423931at2759"/>
<feature type="transmembrane region" description="Helical" evidence="5">
    <location>
        <begin position="233"/>
        <end position="256"/>
    </location>
</feature>
<organism evidence="8 10">
    <name type="scientific">Adineta ricciae</name>
    <name type="common">Rotifer</name>
    <dbReference type="NCBI Taxonomy" id="249248"/>
    <lineage>
        <taxon>Eukaryota</taxon>
        <taxon>Metazoa</taxon>
        <taxon>Spiralia</taxon>
        <taxon>Gnathifera</taxon>
        <taxon>Rotifera</taxon>
        <taxon>Eurotatoria</taxon>
        <taxon>Bdelloidea</taxon>
        <taxon>Adinetida</taxon>
        <taxon>Adinetidae</taxon>
        <taxon>Adineta</taxon>
    </lineage>
</organism>
<dbReference type="InterPro" id="IPR000276">
    <property type="entry name" value="GPCR_Rhodpsn"/>
</dbReference>
<comment type="caution">
    <text evidence="8">The sequence shown here is derived from an EMBL/GenBank/DDBJ whole genome shotgun (WGS) entry which is preliminary data.</text>
</comment>
<comment type="subcellular location">
    <subcellularLocation>
        <location evidence="1">Membrane</location>
    </subcellularLocation>
</comment>
<dbReference type="PROSITE" id="PS00237">
    <property type="entry name" value="G_PROTEIN_RECEP_F1_1"/>
    <property type="match status" value="1"/>
</dbReference>
<dbReference type="GO" id="GO:0004930">
    <property type="term" value="F:G protein-coupled receptor activity"/>
    <property type="evidence" value="ECO:0007669"/>
    <property type="project" value="InterPro"/>
</dbReference>
<feature type="transmembrane region" description="Helical" evidence="5">
    <location>
        <begin position="89"/>
        <end position="113"/>
    </location>
</feature>
<evidence type="ECO:0000256" key="4">
    <source>
        <dbReference type="ARBA" id="ARBA00023136"/>
    </source>
</evidence>
<gene>
    <name evidence="8" type="ORF">EDS130_LOCUS40486</name>
    <name evidence="7" type="ORF">XAT740_LOCUS26025</name>
</gene>
<dbReference type="PROSITE" id="PS50262">
    <property type="entry name" value="G_PROTEIN_RECEP_F1_2"/>
    <property type="match status" value="1"/>
</dbReference>
<feature type="transmembrane region" description="Helical" evidence="5">
    <location>
        <begin position="189"/>
        <end position="212"/>
    </location>
</feature>
<evidence type="ECO:0000313" key="9">
    <source>
        <dbReference type="Proteomes" id="UP000663828"/>
    </source>
</evidence>
<feature type="transmembrane region" description="Helical" evidence="5">
    <location>
        <begin position="268"/>
        <end position="289"/>
    </location>
</feature>
<feature type="domain" description="G-protein coupled receptors family 1 profile" evidence="6">
    <location>
        <begin position="32"/>
        <end position="289"/>
    </location>
</feature>
<dbReference type="Gene3D" id="1.20.1070.10">
    <property type="entry name" value="Rhodopsin 7-helix transmembrane proteins"/>
    <property type="match status" value="1"/>
</dbReference>
<evidence type="ECO:0000259" key="6">
    <source>
        <dbReference type="PROSITE" id="PS50262"/>
    </source>
</evidence>
<evidence type="ECO:0000256" key="5">
    <source>
        <dbReference type="SAM" id="Phobius"/>
    </source>
</evidence>